<sequence length="53" mass="6120">MEEKKDQKPKSAFTQSKENFYEKLPFTLKQIDIIIAICIIAIVGVLVFGYLTR</sequence>
<comment type="caution">
    <text evidence="2">The sequence shown here is derived from an EMBL/GenBank/DDBJ whole genome shotgun (WGS) entry which is preliminary data.</text>
</comment>
<keyword evidence="1" id="KW-0812">Transmembrane</keyword>
<accession>A0A9D1LZ87</accession>
<proteinExistence type="predicted"/>
<evidence type="ECO:0000313" key="3">
    <source>
        <dbReference type="Proteomes" id="UP000824118"/>
    </source>
</evidence>
<keyword evidence="1" id="KW-0472">Membrane</keyword>
<name>A0A9D1LZ87_9FIRM</name>
<protein>
    <submittedName>
        <fullName evidence="2">Uncharacterized protein</fullName>
    </submittedName>
</protein>
<feature type="transmembrane region" description="Helical" evidence="1">
    <location>
        <begin position="33"/>
        <end position="51"/>
    </location>
</feature>
<reference evidence="2" key="2">
    <citation type="journal article" date="2021" name="PeerJ">
        <title>Extensive microbial diversity within the chicken gut microbiome revealed by metagenomics and culture.</title>
        <authorList>
            <person name="Gilroy R."/>
            <person name="Ravi A."/>
            <person name="Getino M."/>
            <person name="Pursley I."/>
            <person name="Horton D.L."/>
            <person name="Alikhan N.F."/>
            <person name="Baker D."/>
            <person name="Gharbi K."/>
            <person name="Hall N."/>
            <person name="Watson M."/>
            <person name="Adriaenssens E.M."/>
            <person name="Foster-Nyarko E."/>
            <person name="Jarju S."/>
            <person name="Secka A."/>
            <person name="Antonio M."/>
            <person name="Oren A."/>
            <person name="Chaudhuri R.R."/>
            <person name="La Ragione R."/>
            <person name="Hildebrand F."/>
            <person name="Pallen M.J."/>
        </authorList>
    </citation>
    <scope>NUCLEOTIDE SEQUENCE</scope>
    <source>
        <strain evidence="2">ChiGjej1B1-1684</strain>
    </source>
</reference>
<organism evidence="2 3">
    <name type="scientific">Candidatus Limousia pullorum</name>
    <dbReference type="NCBI Taxonomy" id="2840860"/>
    <lineage>
        <taxon>Bacteria</taxon>
        <taxon>Bacillati</taxon>
        <taxon>Bacillota</taxon>
        <taxon>Clostridia</taxon>
        <taxon>Eubacteriales</taxon>
        <taxon>Oscillospiraceae</taxon>
        <taxon>Oscillospiraceae incertae sedis</taxon>
        <taxon>Candidatus Limousia</taxon>
    </lineage>
</organism>
<keyword evidence="1" id="KW-1133">Transmembrane helix</keyword>
<gene>
    <name evidence="2" type="ORF">IAD22_06560</name>
</gene>
<dbReference type="Proteomes" id="UP000824118">
    <property type="component" value="Unassembled WGS sequence"/>
</dbReference>
<evidence type="ECO:0000256" key="1">
    <source>
        <dbReference type="SAM" id="Phobius"/>
    </source>
</evidence>
<dbReference type="AlphaFoldDB" id="A0A9D1LZ87"/>
<reference evidence="2" key="1">
    <citation type="submission" date="2020-10" db="EMBL/GenBank/DDBJ databases">
        <authorList>
            <person name="Gilroy R."/>
        </authorList>
    </citation>
    <scope>NUCLEOTIDE SEQUENCE</scope>
    <source>
        <strain evidence="2">ChiGjej1B1-1684</strain>
    </source>
</reference>
<dbReference type="EMBL" id="DVNG01000097">
    <property type="protein sequence ID" value="HIU50657.1"/>
    <property type="molecule type" value="Genomic_DNA"/>
</dbReference>
<evidence type="ECO:0000313" key="2">
    <source>
        <dbReference type="EMBL" id="HIU50657.1"/>
    </source>
</evidence>